<organism evidence="6 7">
    <name type="scientific">Neohortaea acidophila</name>
    <dbReference type="NCBI Taxonomy" id="245834"/>
    <lineage>
        <taxon>Eukaryota</taxon>
        <taxon>Fungi</taxon>
        <taxon>Dikarya</taxon>
        <taxon>Ascomycota</taxon>
        <taxon>Pezizomycotina</taxon>
        <taxon>Dothideomycetes</taxon>
        <taxon>Dothideomycetidae</taxon>
        <taxon>Mycosphaerellales</taxon>
        <taxon>Teratosphaeriaceae</taxon>
        <taxon>Neohortaea</taxon>
    </lineage>
</organism>
<feature type="transmembrane region" description="Helical" evidence="5">
    <location>
        <begin position="75"/>
        <end position="95"/>
    </location>
</feature>
<keyword evidence="3 5" id="KW-1133">Transmembrane helix</keyword>
<evidence type="ECO:0000256" key="5">
    <source>
        <dbReference type="SAM" id="Phobius"/>
    </source>
</evidence>
<sequence>MAHKRDMRRADLIVPFQETEKEKDTGDLASTMGNTLPMAAIFTRNKMLGWTAIMFALQAWMSETPAARAKASSPAIFQVGMAALAVVVGYLPLFLPPQGGGAVGTGTEPPAAVPL</sequence>
<dbReference type="Pfam" id="PF03669">
    <property type="entry name" value="ASTER"/>
    <property type="match status" value="1"/>
</dbReference>
<dbReference type="GO" id="GO:0044183">
    <property type="term" value="F:protein folding chaperone"/>
    <property type="evidence" value="ECO:0007669"/>
    <property type="project" value="InterPro"/>
</dbReference>
<evidence type="ECO:0000256" key="3">
    <source>
        <dbReference type="ARBA" id="ARBA00022989"/>
    </source>
</evidence>
<evidence type="ECO:0000313" key="7">
    <source>
        <dbReference type="Proteomes" id="UP000799767"/>
    </source>
</evidence>
<dbReference type="GO" id="GO:0045048">
    <property type="term" value="P:protein insertion into ER membrane"/>
    <property type="evidence" value="ECO:0007669"/>
    <property type="project" value="InterPro"/>
</dbReference>
<proteinExistence type="predicted"/>
<protein>
    <submittedName>
        <fullName evidence="6">Uncharacterized protein</fullName>
    </submittedName>
</protein>
<dbReference type="RefSeq" id="XP_033588708.1">
    <property type="nucleotide sequence ID" value="XM_033734046.1"/>
</dbReference>
<dbReference type="AlphaFoldDB" id="A0A6A6PPW4"/>
<dbReference type="InterPro" id="IPR005351">
    <property type="entry name" value="ASTER"/>
</dbReference>
<dbReference type="Proteomes" id="UP000799767">
    <property type="component" value="Unassembled WGS sequence"/>
</dbReference>
<dbReference type="PANTHER" id="PTHR28038">
    <property type="entry name" value="ADL329WP"/>
    <property type="match status" value="1"/>
</dbReference>
<dbReference type="EMBL" id="MU001637">
    <property type="protein sequence ID" value="KAF2482138.1"/>
    <property type="molecule type" value="Genomic_DNA"/>
</dbReference>
<evidence type="ECO:0000256" key="4">
    <source>
        <dbReference type="ARBA" id="ARBA00023136"/>
    </source>
</evidence>
<accession>A0A6A6PPW4</accession>
<name>A0A6A6PPW4_9PEZI</name>
<keyword evidence="4 5" id="KW-0472">Membrane</keyword>
<gene>
    <name evidence="6" type="ORF">BDY17DRAFT_300359</name>
</gene>
<dbReference type="GeneID" id="54475048"/>
<keyword evidence="7" id="KW-1185">Reference proteome</keyword>
<reference evidence="6" key="1">
    <citation type="journal article" date="2020" name="Stud. Mycol.">
        <title>101 Dothideomycetes genomes: a test case for predicting lifestyles and emergence of pathogens.</title>
        <authorList>
            <person name="Haridas S."/>
            <person name="Albert R."/>
            <person name="Binder M."/>
            <person name="Bloem J."/>
            <person name="Labutti K."/>
            <person name="Salamov A."/>
            <person name="Andreopoulos B."/>
            <person name="Baker S."/>
            <person name="Barry K."/>
            <person name="Bills G."/>
            <person name="Bluhm B."/>
            <person name="Cannon C."/>
            <person name="Castanera R."/>
            <person name="Culley D."/>
            <person name="Daum C."/>
            <person name="Ezra D."/>
            <person name="Gonzalez J."/>
            <person name="Henrissat B."/>
            <person name="Kuo A."/>
            <person name="Liang C."/>
            <person name="Lipzen A."/>
            <person name="Lutzoni F."/>
            <person name="Magnuson J."/>
            <person name="Mondo S."/>
            <person name="Nolan M."/>
            <person name="Ohm R."/>
            <person name="Pangilinan J."/>
            <person name="Park H.-J."/>
            <person name="Ramirez L."/>
            <person name="Alfaro M."/>
            <person name="Sun H."/>
            <person name="Tritt A."/>
            <person name="Yoshinaga Y."/>
            <person name="Zwiers L.-H."/>
            <person name="Turgeon B."/>
            <person name="Goodwin S."/>
            <person name="Spatafora J."/>
            <person name="Crous P."/>
            <person name="Grigoriev I."/>
        </authorList>
    </citation>
    <scope>NUCLEOTIDE SEQUENCE</scope>
    <source>
        <strain evidence="6">CBS 113389</strain>
    </source>
</reference>
<comment type="subcellular location">
    <subcellularLocation>
        <location evidence="1">Membrane</location>
    </subcellularLocation>
</comment>
<dbReference type="PANTHER" id="PTHR28038:SF1">
    <property type="entry name" value="ADL329WP"/>
    <property type="match status" value="1"/>
</dbReference>
<dbReference type="OrthoDB" id="284718at2759"/>
<evidence type="ECO:0000256" key="1">
    <source>
        <dbReference type="ARBA" id="ARBA00004370"/>
    </source>
</evidence>
<evidence type="ECO:0000313" key="6">
    <source>
        <dbReference type="EMBL" id="KAF2482138.1"/>
    </source>
</evidence>
<dbReference type="GO" id="GO:0005789">
    <property type="term" value="C:endoplasmic reticulum membrane"/>
    <property type="evidence" value="ECO:0007669"/>
    <property type="project" value="InterPro"/>
</dbReference>
<evidence type="ECO:0000256" key="2">
    <source>
        <dbReference type="ARBA" id="ARBA00022692"/>
    </source>
</evidence>
<keyword evidence="2 5" id="KW-0812">Transmembrane</keyword>